<protein>
    <submittedName>
        <fullName evidence="1">(rape) hypothetical protein</fullName>
    </submittedName>
</protein>
<evidence type="ECO:0000313" key="1">
    <source>
        <dbReference type="EMBL" id="CAF2011328.1"/>
    </source>
</evidence>
<name>A0A816N707_BRANA</name>
<organism evidence="1">
    <name type="scientific">Brassica napus</name>
    <name type="common">Rape</name>
    <dbReference type="NCBI Taxonomy" id="3708"/>
    <lineage>
        <taxon>Eukaryota</taxon>
        <taxon>Viridiplantae</taxon>
        <taxon>Streptophyta</taxon>
        <taxon>Embryophyta</taxon>
        <taxon>Tracheophyta</taxon>
        <taxon>Spermatophyta</taxon>
        <taxon>Magnoliopsida</taxon>
        <taxon>eudicotyledons</taxon>
        <taxon>Gunneridae</taxon>
        <taxon>Pentapetalae</taxon>
        <taxon>rosids</taxon>
        <taxon>malvids</taxon>
        <taxon>Brassicales</taxon>
        <taxon>Brassicaceae</taxon>
        <taxon>Brassiceae</taxon>
        <taxon>Brassica</taxon>
    </lineage>
</organism>
<dbReference type="EMBL" id="HG994371">
    <property type="protein sequence ID" value="CAF2011328.1"/>
    <property type="molecule type" value="Genomic_DNA"/>
</dbReference>
<dbReference type="Proteomes" id="UP001295469">
    <property type="component" value="Chromosome C07"/>
</dbReference>
<gene>
    <name evidence="1" type="ORF">DARMORV10_C07P40120.1</name>
</gene>
<proteinExistence type="predicted"/>
<dbReference type="AlphaFoldDB" id="A0A816N707"/>
<accession>A0A816N707</accession>
<reference evidence="1" key="1">
    <citation type="submission" date="2021-01" db="EMBL/GenBank/DDBJ databases">
        <authorList>
            <consortium name="Genoscope - CEA"/>
            <person name="William W."/>
        </authorList>
    </citation>
    <scope>NUCLEOTIDE SEQUENCE</scope>
</reference>
<sequence length="72" mass="8293">MLVWNKIFILDGSVRSTMLVMMKNLDKHILRNTTIFHNVEIFTGSSHQGFFLTDEKTLKSLVEKNDPGGIKR</sequence>